<dbReference type="GO" id="GO:0005657">
    <property type="term" value="C:replication fork"/>
    <property type="evidence" value="ECO:0007669"/>
    <property type="project" value="TreeGrafter"/>
</dbReference>
<dbReference type="GO" id="GO:0005524">
    <property type="term" value="F:ATP binding"/>
    <property type="evidence" value="ECO:0007669"/>
    <property type="project" value="InterPro"/>
</dbReference>
<evidence type="ECO:0000259" key="1">
    <source>
        <dbReference type="PROSITE" id="PS50162"/>
    </source>
</evidence>
<dbReference type="PANTHER" id="PTHR46487:SF1">
    <property type="entry name" value="DNA REPAIR PROTEIN XRCC3"/>
    <property type="match status" value="1"/>
</dbReference>
<protein>
    <recommendedName>
        <fullName evidence="1">RecA family profile 1 domain-containing protein</fullName>
    </recommendedName>
</protein>
<dbReference type="AlphaFoldDB" id="A0AAW1P825"/>
<organism evidence="2 3">
    <name type="scientific">Symbiochloris irregularis</name>
    <dbReference type="NCBI Taxonomy" id="706552"/>
    <lineage>
        <taxon>Eukaryota</taxon>
        <taxon>Viridiplantae</taxon>
        <taxon>Chlorophyta</taxon>
        <taxon>core chlorophytes</taxon>
        <taxon>Trebouxiophyceae</taxon>
        <taxon>Trebouxiales</taxon>
        <taxon>Trebouxiaceae</taxon>
        <taxon>Symbiochloris</taxon>
    </lineage>
</organism>
<dbReference type="GO" id="GO:0045003">
    <property type="term" value="P:double-strand break repair via synthesis-dependent strand annealing"/>
    <property type="evidence" value="ECO:0007669"/>
    <property type="project" value="TreeGrafter"/>
</dbReference>
<dbReference type="EMBL" id="JALJOQ010000018">
    <property type="protein sequence ID" value="KAK9809591.1"/>
    <property type="molecule type" value="Genomic_DNA"/>
</dbReference>
<evidence type="ECO:0000313" key="3">
    <source>
        <dbReference type="Proteomes" id="UP001465755"/>
    </source>
</evidence>
<dbReference type="GO" id="GO:0071140">
    <property type="term" value="P:resolution of mitotic recombination intermediates"/>
    <property type="evidence" value="ECO:0007669"/>
    <property type="project" value="TreeGrafter"/>
</dbReference>
<dbReference type="InterPro" id="IPR027417">
    <property type="entry name" value="P-loop_NTPase"/>
</dbReference>
<evidence type="ECO:0000313" key="2">
    <source>
        <dbReference type="EMBL" id="KAK9809591.1"/>
    </source>
</evidence>
<dbReference type="GO" id="GO:0000400">
    <property type="term" value="F:four-way junction DNA binding"/>
    <property type="evidence" value="ECO:0007669"/>
    <property type="project" value="TreeGrafter"/>
</dbReference>
<dbReference type="GO" id="GO:0033065">
    <property type="term" value="C:Rad51C-XRCC3 complex"/>
    <property type="evidence" value="ECO:0007669"/>
    <property type="project" value="TreeGrafter"/>
</dbReference>
<sequence length="234" mass="25257">MRLLAASALQTQKCTLGCPVLDKLLRGGLPCGLLIELAGEATAAKTQTCFQAMLCTQLSQEKGGLRGSSLYIYTEGDPPTKRLQELAELHPLMRDKPLSSILDNIFVERGIDTGEDLLHCLQKIPALMAKTTDLPLRTVVIDSVGHIFRDAGTATNAGTGTYRDRTGVLFQIAALMKQLATQHNLLLLVCNQVYDFVDGQSSRAHQQGGLAPMVSSGRLLRSSLGKHMIAEVVS</sequence>
<feature type="domain" description="RecA family profile 1" evidence="1">
    <location>
        <begin position="10"/>
        <end position="193"/>
    </location>
</feature>
<reference evidence="2 3" key="1">
    <citation type="journal article" date="2024" name="Nat. Commun.">
        <title>Phylogenomics reveals the evolutionary origins of lichenization in chlorophyte algae.</title>
        <authorList>
            <person name="Puginier C."/>
            <person name="Libourel C."/>
            <person name="Otte J."/>
            <person name="Skaloud P."/>
            <person name="Haon M."/>
            <person name="Grisel S."/>
            <person name="Petersen M."/>
            <person name="Berrin J.G."/>
            <person name="Delaux P.M."/>
            <person name="Dal Grande F."/>
            <person name="Keller J."/>
        </authorList>
    </citation>
    <scope>NUCLEOTIDE SEQUENCE [LARGE SCALE GENOMIC DNA]</scope>
    <source>
        <strain evidence="2 3">SAG 2036</strain>
    </source>
</reference>
<comment type="caution">
    <text evidence="2">The sequence shown here is derived from an EMBL/GenBank/DDBJ whole genome shotgun (WGS) entry which is preliminary data.</text>
</comment>
<dbReference type="GO" id="GO:0000722">
    <property type="term" value="P:telomere maintenance via recombination"/>
    <property type="evidence" value="ECO:0007669"/>
    <property type="project" value="TreeGrafter"/>
</dbReference>
<name>A0AAW1P825_9CHLO</name>
<accession>A0AAW1P825</accession>
<dbReference type="Gene3D" id="3.40.50.300">
    <property type="entry name" value="P-loop containing nucleotide triphosphate hydrolases"/>
    <property type="match status" value="1"/>
</dbReference>
<dbReference type="PROSITE" id="PS50162">
    <property type="entry name" value="RECA_2"/>
    <property type="match status" value="1"/>
</dbReference>
<dbReference type="InterPro" id="IPR020588">
    <property type="entry name" value="RecA_ATP-bd"/>
</dbReference>
<dbReference type="GO" id="GO:0140664">
    <property type="term" value="F:ATP-dependent DNA damage sensor activity"/>
    <property type="evidence" value="ECO:0007669"/>
    <property type="project" value="InterPro"/>
</dbReference>
<keyword evidence="3" id="KW-1185">Reference proteome</keyword>
<dbReference type="InterPro" id="IPR013632">
    <property type="entry name" value="Rad51_C"/>
</dbReference>
<dbReference type="Pfam" id="PF08423">
    <property type="entry name" value="Rad51"/>
    <property type="match status" value="1"/>
</dbReference>
<proteinExistence type="predicted"/>
<dbReference type="GO" id="GO:0090656">
    <property type="term" value="P:t-circle formation"/>
    <property type="evidence" value="ECO:0007669"/>
    <property type="project" value="TreeGrafter"/>
</dbReference>
<dbReference type="PANTHER" id="PTHR46487">
    <property type="entry name" value="DNA REPAIR PROTEIN XRCC3"/>
    <property type="match status" value="1"/>
</dbReference>
<gene>
    <name evidence="2" type="ORF">WJX73_005171</name>
</gene>
<dbReference type="Proteomes" id="UP001465755">
    <property type="component" value="Unassembled WGS sequence"/>
</dbReference>
<dbReference type="SUPFAM" id="SSF52540">
    <property type="entry name" value="P-loop containing nucleoside triphosphate hydrolases"/>
    <property type="match status" value="1"/>
</dbReference>